<feature type="chain" id="PRO_5043375754" evidence="2">
    <location>
        <begin position="23"/>
        <end position="993"/>
    </location>
</feature>
<dbReference type="Proteomes" id="UP001169760">
    <property type="component" value="Unassembled WGS sequence"/>
</dbReference>
<evidence type="ECO:0000313" key="3">
    <source>
        <dbReference type="EMBL" id="MDO6422925.1"/>
    </source>
</evidence>
<feature type="signal peptide" evidence="2">
    <location>
        <begin position="1"/>
        <end position="22"/>
    </location>
</feature>
<organism evidence="3 4">
    <name type="scientific">Saccharophagus degradans</name>
    <dbReference type="NCBI Taxonomy" id="86304"/>
    <lineage>
        <taxon>Bacteria</taxon>
        <taxon>Pseudomonadati</taxon>
        <taxon>Pseudomonadota</taxon>
        <taxon>Gammaproteobacteria</taxon>
        <taxon>Cellvibrionales</taxon>
        <taxon>Cellvibrionaceae</taxon>
        <taxon>Saccharophagus</taxon>
    </lineage>
</organism>
<dbReference type="PROSITE" id="PS51257">
    <property type="entry name" value="PROKAR_LIPOPROTEIN"/>
    <property type="match status" value="1"/>
</dbReference>
<reference evidence="3" key="1">
    <citation type="submission" date="2023-07" db="EMBL/GenBank/DDBJ databases">
        <title>Genome content predicts the carbon catabolic preferences of heterotrophic bacteria.</title>
        <authorList>
            <person name="Gralka M."/>
        </authorList>
    </citation>
    <scope>NUCLEOTIDE SEQUENCE</scope>
    <source>
        <strain evidence="3">I3M17_2</strain>
    </source>
</reference>
<keyword evidence="2" id="KW-0732">Signal</keyword>
<proteinExistence type="predicted"/>
<sequence>MKKKFALLPLAAILASSLIGCSGDDNKNSASNEPLPFERTYVLFSPATKELPVPSDLQLSSETAGDGTMNAGTDPSNPVITGIDALDGNSVLAPIDIMFTDSLDPNQVFDGRSFIAQGEQVIPNPLQNVFLLPLTYPSGDALSQAAIDINGDDIPDNIEIPTFTEAAAYQSAAATGNVSALLELAEPSVRVDLISLDGGTNNALRVTPLKPLLPETKYLVAVAGSIYDMKGNKVYPSIAYDTLRNPESNVLSALAALRPAIQGWERLASGYFSFKSAVYQAAGLSVDTPTTEDILFSLTFTTTATDAPLKSIAAPEFFFEKSLRTSYKQDAIEKLVGGTYNLAGDNSGVTTTTDGAINSTINFLLTSPQLPDTSPNPLYNSTIATAINAGATYASLSSDATAAHIMQRAAAEAAISVHDSGAAEAGDQAPYVSIAAEAAGTVQAMAAGVEAPPAALFPIPSPRATNFFRVDNASDINPGLIAPAKVYQGEITLPYYSQIPAEGDGSPLLDGSWVANQTIGAVIDAAKGNPGGTTPPSEMVTYRYPFPAKTTDVTVPMLVTMPDELTLSAFGITRPPAGWPVVIYVHGITTDRSISLPMANAMAFACVNSTLTDLSGAPCFATIAIDQPLHGVGATGSVVPGLTSYSHPTASIEANLPTLSPNTPSVSLAERHFNYTADESLRPTPFDYDAGVGSSGSLFVNLSHFVNVRDNLRQMTLDLLNLNASLATMDVDGNGLADDFDTSKVYFLGHSLGGVDGLPFVVINNDPVVQNSPFSNQPKVQAASAMFSGGGIPRLLTNSRQFSPSISQGLAAASDALSYGNSGLETYLNVYQGVLDSIDPSSLIANLADENADTGVLLFEIVGDGTASHPNDGVIPNGADTIHGEANGPLQTTLSNGFVIDNFPAPFAGTEPLVKQLGAVKTADATDDGDPAVLVTRLVEGSHSTPVVAGNTDIDPFTSGAAFNEMIAQIVTFFALDGNVTGSIVANPEVVED</sequence>
<evidence type="ECO:0000256" key="2">
    <source>
        <dbReference type="SAM" id="SignalP"/>
    </source>
</evidence>
<name>A0AAW7X514_9GAMM</name>
<feature type="region of interest" description="Disordered" evidence="1">
    <location>
        <begin position="54"/>
        <end position="73"/>
    </location>
</feature>
<protein>
    <submittedName>
        <fullName evidence="3">MECDP-synthase</fullName>
    </submittedName>
</protein>
<evidence type="ECO:0000256" key="1">
    <source>
        <dbReference type="SAM" id="MobiDB-lite"/>
    </source>
</evidence>
<accession>A0AAW7X514</accession>
<comment type="caution">
    <text evidence="3">The sequence shown here is derived from an EMBL/GenBank/DDBJ whole genome shotgun (WGS) entry which is preliminary data.</text>
</comment>
<evidence type="ECO:0000313" key="4">
    <source>
        <dbReference type="Proteomes" id="UP001169760"/>
    </source>
</evidence>
<gene>
    <name evidence="3" type="ORF">Q4521_10610</name>
</gene>
<dbReference type="EMBL" id="JAUOPB010000007">
    <property type="protein sequence ID" value="MDO6422925.1"/>
    <property type="molecule type" value="Genomic_DNA"/>
</dbReference>
<dbReference type="RefSeq" id="WP_216062885.1">
    <property type="nucleotide sequence ID" value="NZ_JAHKPP010000006.1"/>
</dbReference>
<dbReference type="AlphaFoldDB" id="A0AAW7X514"/>